<sequence>MNEQNDKNEISSQRKGLYYTGLVLVVIGIMMFMSTFVLSMMNPFGGNPFMNAVIGMIMIMIGNVLMAVGRRGLAGSGIILDPNQAREDLKPYSKQAGGMINDALEEVDVIHNIKDDSQTIKIRCRNCKGLNDENARYCNHCGKEL</sequence>
<dbReference type="RefSeq" id="WP_079590417.1">
    <property type="nucleotide sequence ID" value="NZ_FUYN01000007.1"/>
</dbReference>
<evidence type="ECO:0008006" key="4">
    <source>
        <dbReference type="Google" id="ProtNLM"/>
    </source>
</evidence>
<keyword evidence="1" id="KW-1133">Transmembrane helix</keyword>
<keyword evidence="1" id="KW-0812">Transmembrane</keyword>
<protein>
    <recommendedName>
        <fullName evidence="4">Zinc-ribbon domain-containing protein</fullName>
    </recommendedName>
</protein>
<reference evidence="3" key="1">
    <citation type="submission" date="2017-02" db="EMBL/GenBank/DDBJ databases">
        <authorList>
            <person name="Varghese N."/>
            <person name="Submissions S."/>
        </authorList>
    </citation>
    <scope>NUCLEOTIDE SEQUENCE [LARGE SCALE GENOMIC DNA]</scope>
    <source>
        <strain evidence="3">ATCC 35199</strain>
    </source>
</reference>
<keyword evidence="1" id="KW-0472">Membrane</keyword>
<gene>
    <name evidence="2" type="ORF">SAMN02745120_2634</name>
</gene>
<organism evidence="2 3">
    <name type="scientific">Acetoanaerobium noterae</name>
    <dbReference type="NCBI Taxonomy" id="745369"/>
    <lineage>
        <taxon>Bacteria</taxon>
        <taxon>Bacillati</taxon>
        <taxon>Bacillota</taxon>
        <taxon>Clostridia</taxon>
        <taxon>Peptostreptococcales</taxon>
        <taxon>Filifactoraceae</taxon>
        <taxon>Acetoanaerobium</taxon>
    </lineage>
</organism>
<dbReference type="AlphaFoldDB" id="A0A1T5D7R9"/>
<evidence type="ECO:0000256" key="1">
    <source>
        <dbReference type="SAM" id="Phobius"/>
    </source>
</evidence>
<name>A0A1T5D7R9_9FIRM</name>
<proteinExistence type="predicted"/>
<accession>A0A1T5D7R9</accession>
<evidence type="ECO:0000313" key="3">
    <source>
        <dbReference type="Proteomes" id="UP000243406"/>
    </source>
</evidence>
<evidence type="ECO:0000313" key="2">
    <source>
        <dbReference type="EMBL" id="SKB67647.1"/>
    </source>
</evidence>
<feature type="transmembrane region" description="Helical" evidence="1">
    <location>
        <begin position="16"/>
        <end position="37"/>
    </location>
</feature>
<keyword evidence="3" id="KW-1185">Reference proteome</keyword>
<dbReference type="EMBL" id="FUYN01000007">
    <property type="protein sequence ID" value="SKB67647.1"/>
    <property type="molecule type" value="Genomic_DNA"/>
</dbReference>
<feature type="transmembrane region" description="Helical" evidence="1">
    <location>
        <begin position="49"/>
        <end position="68"/>
    </location>
</feature>
<dbReference type="Proteomes" id="UP000243406">
    <property type="component" value="Unassembled WGS sequence"/>
</dbReference>
<dbReference type="OrthoDB" id="3259185at2"/>